<dbReference type="EMBL" id="SRLO01001129">
    <property type="protein sequence ID" value="TNN41176.1"/>
    <property type="molecule type" value="Genomic_DNA"/>
</dbReference>
<reference evidence="1 2" key="1">
    <citation type="submission" date="2019-03" db="EMBL/GenBank/DDBJ databases">
        <title>First draft genome of Liparis tanakae, snailfish: a comprehensive survey of snailfish specific genes.</title>
        <authorList>
            <person name="Kim W."/>
            <person name="Song I."/>
            <person name="Jeong J.-H."/>
            <person name="Kim D."/>
            <person name="Kim S."/>
            <person name="Ryu S."/>
            <person name="Song J.Y."/>
            <person name="Lee S.K."/>
        </authorList>
    </citation>
    <scope>NUCLEOTIDE SEQUENCE [LARGE SCALE GENOMIC DNA]</scope>
    <source>
        <tissue evidence="1">Muscle</tissue>
    </source>
</reference>
<dbReference type="Proteomes" id="UP000314294">
    <property type="component" value="Unassembled WGS sequence"/>
</dbReference>
<comment type="caution">
    <text evidence="1">The sequence shown here is derived from an EMBL/GenBank/DDBJ whole genome shotgun (WGS) entry which is preliminary data.</text>
</comment>
<sequence length="94" mass="10391">MKTQVASMPPTMISLSVVARLSMSLITVLDSPSMLATSSIFFVDLWSRSPLRMPLPLPRMSSMPLCALCRLEFNCRVSSMGMEVSASYWTRAKG</sequence>
<proteinExistence type="predicted"/>
<name>A0A4Z2FIZ6_9TELE</name>
<gene>
    <name evidence="1" type="ORF">EYF80_048664</name>
</gene>
<evidence type="ECO:0000313" key="1">
    <source>
        <dbReference type="EMBL" id="TNN41176.1"/>
    </source>
</evidence>
<dbReference type="AlphaFoldDB" id="A0A4Z2FIZ6"/>
<protein>
    <submittedName>
        <fullName evidence="1">Uncharacterized protein</fullName>
    </submittedName>
</protein>
<accession>A0A4Z2FIZ6</accession>
<organism evidence="1 2">
    <name type="scientific">Liparis tanakae</name>
    <name type="common">Tanaka's snailfish</name>
    <dbReference type="NCBI Taxonomy" id="230148"/>
    <lineage>
        <taxon>Eukaryota</taxon>
        <taxon>Metazoa</taxon>
        <taxon>Chordata</taxon>
        <taxon>Craniata</taxon>
        <taxon>Vertebrata</taxon>
        <taxon>Euteleostomi</taxon>
        <taxon>Actinopterygii</taxon>
        <taxon>Neopterygii</taxon>
        <taxon>Teleostei</taxon>
        <taxon>Neoteleostei</taxon>
        <taxon>Acanthomorphata</taxon>
        <taxon>Eupercaria</taxon>
        <taxon>Perciformes</taxon>
        <taxon>Cottioidei</taxon>
        <taxon>Cottales</taxon>
        <taxon>Liparidae</taxon>
        <taxon>Liparis</taxon>
    </lineage>
</organism>
<evidence type="ECO:0000313" key="2">
    <source>
        <dbReference type="Proteomes" id="UP000314294"/>
    </source>
</evidence>
<keyword evidence="2" id="KW-1185">Reference proteome</keyword>